<keyword evidence="3" id="KW-1185">Reference proteome</keyword>
<sequence>MRAVITVIGVDQVGIIAKVSSICQMHQVNIENIDQSIVQEYFTMTMLVNISDLSVPFEAFQQEVIEALPSLSVHVMNEAIFDAMHRI</sequence>
<dbReference type="KEGG" id="abae:CL176_07730"/>
<dbReference type="SUPFAM" id="SSF55021">
    <property type="entry name" value="ACT-like"/>
    <property type="match status" value="1"/>
</dbReference>
<dbReference type="Gene3D" id="3.30.70.260">
    <property type="match status" value="1"/>
</dbReference>
<feature type="domain" description="ACT" evidence="1">
    <location>
        <begin position="4"/>
        <end position="78"/>
    </location>
</feature>
<dbReference type="Proteomes" id="UP000263232">
    <property type="component" value="Chromosome"/>
</dbReference>
<name>A0A347WLD9_9LACT</name>
<protein>
    <recommendedName>
        <fullName evidence="1">ACT domain-containing protein</fullName>
    </recommendedName>
</protein>
<dbReference type="RefSeq" id="WP_118990796.1">
    <property type="nucleotide sequence ID" value="NZ_CP023434.1"/>
</dbReference>
<dbReference type="EMBL" id="CP023434">
    <property type="protein sequence ID" value="AXY25896.1"/>
    <property type="molecule type" value="Genomic_DNA"/>
</dbReference>
<evidence type="ECO:0000313" key="2">
    <source>
        <dbReference type="EMBL" id="AXY25896.1"/>
    </source>
</evidence>
<accession>A0A347WLD9</accession>
<proteinExistence type="predicted"/>
<dbReference type="PROSITE" id="PS51671">
    <property type="entry name" value="ACT"/>
    <property type="match status" value="1"/>
</dbReference>
<dbReference type="InterPro" id="IPR002912">
    <property type="entry name" value="ACT_dom"/>
</dbReference>
<organism evidence="2 3">
    <name type="scientific">Suicoccus acidiformans</name>
    <dbReference type="NCBI Taxonomy" id="2036206"/>
    <lineage>
        <taxon>Bacteria</taxon>
        <taxon>Bacillati</taxon>
        <taxon>Bacillota</taxon>
        <taxon>Bacilli</taxon>
        <taxon>Lactobacillales</taxon>
        <taxon>Aerococcaceae</taxon>
        <taxon>Suicoccus</taxon>
    </lineage>
</organism>
<evidence type="ECO:0000259" key="1">
    <source>
        <dbReference type="PROSITE" id="PS51671"/>
    </source>
</evidence>
<dbReference type="Pfam" id="PF13740">
    <property type="entry name" value="ACT_6"/>
    <property type="match status" value="1"/>
</dbReference>
<reference evidence="2 3" key="1">
    <citation type="submission" date="2017-09" db="EMBL/GenBank/DDBJ databases">
        <title>Complete genome sequence of Oxytococcus suis strain ZY16052.</title>
        <authorList>
            <person name="Li F."/>
        </authorList>
    </citation>
    <scope>NUCLEOTIDE SEQUENCE [LARGE SCALE GENOMIC DNA]</scope>
    <source>
        <strain evidence="2 3">ZY16052</strain>
    </source>
</reference>
<gene>
    <name evidence="2" type="ORF">CL176_07730</name>
</gene>
<dbReference type="OrthoDB" id="9803078at2"/>
<dbReference type="InterPro" id="IPR045865">
    <property type="entry name" value="ACT-like_dom_sf"/>
</dbReference>
<dbReference type="AlphaFoldDB" id="A0A347WLD9"/>
<evidence type="ECO:0000313" key="3">
    <source>
        <dbReference type="Proteomes" id="UP000263232"/>
    </source>
</evidence>
<dbReference type="NCBIfam" id="NF001220">
    <property type="entry name" value="PRK00194.1"/>
    <property type="match status" value="1"/>
</dbReference>